<accession>N1WPG5</accession>
<keyword evidence="2" id="KW-0808">Transferase</keyword>
<dbReference type="eggNOG" id="COG0739">
    <property type="taxonomic scope" value="Bacteria"/>
</dbReference>
<dbReference type="AlphaFoldDB" id="N1WPG5"/>
<dbReference type="Gene3D" id="2.70.70.10">
    <property type="entry name" value="Glucose Permease (Domain IIA)"/>
    <property type="match status" value="1"/>
</dbReference>
<reference evidence="2 3" key="1">
    <citation type="journal article" date="2014" name="Genome Biol. Evol.">
        <title>Extensive gene acquisition in the extremely psychrophilic bacterial species Psychroflexus torquis and the link to sea-ice ecosystem specialism.</title>
        <authorList>
            <person name="Feng S."/>
            <person name="Powell S.M."/>
            <person name="Wilson R."/>
            <person name="Bowman J.P."/>
        </authorList>
    </citation>
    <scope>NUCLEOTIDE SEQUENCE [LARGE SCALE GENOMIC DNA]</scope>
    <source>
        <strain evidence="2 3">ACAM 44</strain>
    </source>
</reference>
<dbReference type="STRING" id="1189619.pgond44_09901"/>
<dbReference type="Proteomes" id="UP000012317">
    <property type="component" value="Unassembled WGS sequence"/>
</dbReference>
<dbReference type="SUPFAM" id="SSF51261">
    <property type="entry name" value="Duplicated hybrid motif"/>
    <property type="match status" value="1"/>
</dbReference>
<dbReference type="InterPro" id="IPR011055">
    <property type="entry name" value="Dup_hybrid_motif"/>
</dbReference>
<dbReference type="GO" id="GO:0008483">
    <property type="term" value="F:transaminase activity"/>
    <property type="evidence" value="ECO:0007669"/>
    <property type="project" value="UniProtKB-KW"/>
</dbReference>
<sequence length="227" mass="25592">MLSLLKDHLSEEFFSILGPDFSEKDYTHLDLSSQKTSEVDLDLSTEFALENYIHSYLNQKKAKAAFGGYLEQRNLYSRSSYFGMETTGNKRDIHLGLDIWAPSGTLIYAPTDGIVHSLKNNTNHGDYGPTLVLEHHTHKLRWYSLYGHLALDTLSKFNSGERITKGEAFASLGSNEVNGNYPPHLHYQLIFDLEGYIGDYPGVTSEGKLNYYSNNCPDPNLVLNFGI</sequence>
<dbReference type="InterPro" id="IPR016047">
    <property type="entry name" value="M23ase_b-sheet_dom"/>
</dbReference>
<organism evidence="2 3">
    <name type="scientific">Psychroflexus gondwanensis ACAM 44</name>
    <dbReference type="NCBI Taxonomy" id="1189619"/>
    <lineage>
        <taxon>Bacteria</taxon>
        <taxon>Pseudomonadati</taxon>
        <taxon>Bacteroidota</taxon>
        <taxon>Flavobacteriia</taxon>
        <taxon>Flavobacteriales</taxon>
        <taxon>Flavobacteriaceae</taxon>
        <taxon>Psychroflexus</taxon>
    </lineage>
</organism>
<keyword evidence="3" id="KW-1185">Reference proteome</keyword>
<comment type="caution">
    <text evidence="2">The sequence shown here is derived from an EMBL/GenBank/DDBJ whole genome shotgun (WGS) entry which is preliminary data.</text>
</comment>
<evidence type="ECO:0000313" key="2">
    <source>
        <dbReference type="EMBL" id="EMY80865.1"/>
    </source>
</evidence>
<dbReference type="PANTHER" id="PTHR21666:SF270">
    <property type="entry name" value="MUREIN HYDROLASE ACTIVATOR ENVC"/>
    <property type="match status" value="1"/>
</dbReference>
<dbReference type="InterPro" id="IPR050570">
    <property type="entry name" value="Cell_wall_metabolism_enzyme"/>
</dbReference>
<dbReference type="Pfam" id="PF01551">
    <property type="entry name" value="Peptidase_M23"/>
    <property type="match status" value="1"/>
</dbReference>
<keyword evidence="2" id="KW-0032">Aminotransferase</keyword>
<evidence type="ECO:0000259" key="1">
    <source>
        <dbReference type="Pfam" id="PF01551"/>
    </source>
</evidence>
<dbReference type="GO" id="GO:0004222">
    <property type="term" value="F:metalloendopeptidase activity"/>
    <property type="evidence" value="ECO:0007669"/>
    <property type="project" value="TreeGrafter"/>
</dbReference>
<name>N1WPG5_9FLAO</name>
<dbReference type="EMBL" id="APLF01000009">
    <property type="protein sequence ID" value="EMY80865.1"/>
    <property type="molecule type" value="Genomic_DNA"/>
</dbReference>
<protein>
    <submittedName>
        <fullName evidence="2">Peptidase/aminotransferase, peptidase M23 family protein</fullName>
    </submittedName>
</protein>
<dbReference type="CDD" id="cd12797">
    <property type="entry name" value="M23_peptidase"/>
    <property type="match status" value="1"/>
</dbReference>
<proteinExistence type="predicted"/>
<gene>
    <name evidence="2" type="ORF">pgond44_09901</name>
</gene>
<feature type="domain" description="M23ase beta-sheet core" evidence="1">
    <location>
        <begin position="93"/>
        <end position="189"/>
    </location>
</feature>
<dbReference type="PANTHER" id="PTHR21666">
    <property type="entry name" value="PEPTIDASE-RELATED"/>
    <property type="match status" value="1"/>
</dbReference>
<evidence type="ECO:0000313" key="3">
    <source>
        <dbReference type="Proteomes" id="UP000012317"/>
    </source>
</evidence>
<dbReference type="RefSeq" id="WP_003440934.1">
    <property type="nucleotide sequence ID" value="NZ_APLF01000009.1"/>
</dbReference>